<dbReference type="Proteomes" id="UP001562159">
    <property type="component" value="Unassembled WGS sequence"/>
</dbReference>
<name>A0ABV4ATW1_9GAMM</name>
<accession>A0ABV4ATW1</accession>
<keyword evidence="4" id="KW-1185">Reference proteome</keyword>
<sequence length="359" mass="39966">MARSPHEAFDLDHLRRRVARGLMRLLFGKAAEPSGEPLPRRGIHRILVCHISHTLGNALLLTPLIRELEATYPGAQIDIVTRSQVGRELYGHYDRISEVFRMPAHGFGHPRQWLRALRSMRKAHYDLAIDVDPQSQTGRLLLLKARATWTLGFSGPKKSGSVTHAVVVPEHVQNKGQRPVYLLRQALGDHAKADYPVPDIRLDETELARGRRVLDRVLATAPADARHRKTIGVFANATGPKLLGTGWWNPLLATLEQLRPDCQLVEIVPMNGRSMLDSRYPSYFSTDLRQLGAVLANLDGYLSLDCGIMHLACASRVPTLGIFTTTRADEWGPYGPGNHVIHAYELAPEAVARELAARL</sequence>
<keyword evidence="2" id="KW-0808">Transferase</keyword>
<protein>
    <submittedName>
        <fullName evidence="3">Glycosyltransferase family 9 protein</fullName>
    </submittedName>
</protein>
<dbReference type="InterPro" id="IPR051199">
    <property type="entry name" value="LPS_LOS_Heptosyltrfase"/>
</dbReference>
<organism evidence="3 4">
    <name type="scientific">Rhodanobacter humi</name>
    <dbReference type="NCBI Taxonomy" id="1888173"/>
    <lineage>
        <taxon>Bacteria</taxon>
        <taxon>Pseudomonadati</taxon>
        <taxon>Pseudomonadota</taxon>
        <taxon>Gammaproteobacteria</taxon>
        <taxon>Lysobacterales</taxon>
        <taxon>Rhodanobacteraceae</taxon>
        <taxon>Rhodanobacter</taxon>
    </lineage>
</organism>
<proteinExistence type="predicted"/>
<dbReference type="Gene3D" id="3.40.50.2000">
    <property type="entry name" value="Glycogen Phosphorylase B"/>
    <property type="match status" value="2"/>
</dbReference>
<dbReference type="SUPFAM" id="SSF53756">
    <property type="entry name" value="UDP-Glycosyltransferase/glycogen phosphorylase"/>
    <property type="match status" value="1"/>
</dbReference>
<keyword evidence="1" id="KW-0328">Glycosyltransferase</keyword>
<evidence type="ECO:0000256" key="2">
    <source>
        <dbReference type="ARBA" id="ARBA00022679"/>
    </source>
</evidence>
<evidence type="ECO:0000313" key="3">
    <source>
        <dbReference type="EMBL" id="MEY2183551.1"/>
    </source>
</evidence>
<reference evidence="3 4" key="1">
    <citation type="submission" date="2024-07" db="EMBL/GenBank/DDBJ databases">
        <title>Molecular mechanisms and environmental adaptations of flagellar loss and biofilm growth of Rhodanobacter under environmental stress.</title>
        <authorList>
            <person name="Chen M."/>
        </authorList>
    </citation>
    <scope>NUCLEOTIDE SEQUENCE [LARGE SCALE GENOMIC DNA]</scope>
    <source>
        <strain evidence="3 4">RS22</strain>
    </source>
</reference>
<dbReference type="PANTHER" id="PTHR30160:SF1">
    <property type="entry name" value="LIPOPOLYSACCHARIDE 1,2-N-ACETYLGLUCOSAMINETRANSFERASE-RELATED"/>
    <property type="match status" value="1"/>
</dbReference>
<gene>
    <name evidence="3" type="ORF">AB7878_14100</name>
</gene>
<dbReference type="InterPro" id="IPR002201">
    <property type="entry name" value="Glyco_trans_9"/>
</dbReference>
<dbReference type="Pfam" id="PF01075">
    <property type="entry name" value="Glyco_transf_9"/>
    <property type="match status" value="1"/>
</dbReference>
<evidence type="ECO:0000256" key="1">
    <source>
        <dbReference type="ARBA" id="ARBA00022676"/>
    </source>
</evidence>
<dbReference type="CDD" id="cd03789">
    <property type="entry name" value="GT9_LPS_heptosyltransferase"/>
    <property type="match status" value="1"/>
</dbReference>
<comment type="caution">
    <text evidence="3">The sequence shown here is derived from an EMBL/GenBank/DDBJ whole genome shotgun (WGS) entry which is preliminary data.</text>
</comment>
<dbReference type="EMBL" id="JBGBPY010000001">
    <property type="protein sequence ID" value="MEY2183551.1"/>
    <property type="molecule type" value="Genomic_DNA"/>
</dbReference>
<evidence type="ECO:0000313" key="4">
    <source>
        <dbReference type="Proteomes" id="UP001562159"/>
    </source>
</evidence>
<dbReference type="PANTHER" id="PTHR30160">
    <property type="entry name" value="TETRAACYLDISACCHARIDE 4'-KINASE-RELATED"/>
    <property type="match status" value="1"/>
</dbReference>